<organism evidence="11">
    <name type="scientific">Thermofilum pendens</name>
    <dbReference type="NCBI Taxonomy" id="2269"/>
    <lineage>
        <taxon>Archaea</taxon>
        <taxon>Thermoproteota</taxon>
        <taxon>Thermoprotei</taxon>
        <taxon>Thermofilales</taxon>
        <taxon>Thermofilaceae</taxon>
        <taxon>Thermofilum</taxon>
    </lineage>
</organism>
<dbReference type="PANTHER" id="PTHR12755">
    <property type="entry name" value="CLEAVAGE/POLYADENYLATION FACTOR IA SUBUNIT CLP1P"/>
    <property type="match status" value="1"/>
</dbReference>
<comment type="catalytic activity">
    <reaction evidence="9">
        <text>a 5'-end dephospho-2'-deoxyribonucleoside-DNA + ATP = a 5'-end 5'-phospho-2'-deoxyribonucleoside-DNA + ADP + H(+)</text>
        <dbReference type="Rhea" id="RHEA:15669"/>
        <dbReference type="Rhea" id="RHEA-COMP:13180"/>
        <dbReference type="Rhea" id="RHEA-COMP:13184"/>
        <dbReference type="ChEBI" id="CHEBI:15378"/>
        <dbReference type="ChEBI" id="CHEBI:30616"/>
        <dbReference type="ChEBI" id="CHEBI:136412"/>
        <dbReference type="ChEBI" id="CHEBI:136416"/>
        <dbReference type="ChEBI" id="CHEBI:456216"/>
        <dbReference type="EC" id="2.7.1.78"/>
    </reaction>
</comment>
<accession>A0A7J3X8W2</accession>
<evidence type="ECO:0000256" key="7">
    <source>
        <dbReference type="ARBA" id="ARBA00024737"/>
    </source>
</evidence>
<evidence type="ECO:0000256" key="1">
    <source>
        <dbReference type="ARBA" id="ARBA00001968"/>
    </source>
</evidence>
<dbReference type="InterPro" id="IPR032319">
    <property type="entry name" value="CLP1_P"/>
</dbReference>
<reference evidence="11" key="1">
    <citation type="journal article" date="2020" name="mSystems">
        <title>Genome- and Community-Level Interaction Insights into Carbon Utilization and Element Cycling Functions of Hydrothermarchaeota in Hydrothermal Sediment.</title>
        <authorList>
            <person name="Zhou Z."/>
            <person name="Liu Y."/>
            <person name="Xu W."/>
            <person name="Pan J."/>
            <person name="Luo Z.H."/>
            <person name="Li M."/>
        </authorList>
    </citation>
    <scope>NUCLEOTIDE SEQUENCE [LARGE SCALE GENOMIC DNA]</scope>
    <source>
        <strain evidence="11">SpSt-1125</strain>
    </source>
</reference>
<feature type="domain" description="Clp1 P-loop" evidence="10">
    <location>
        <begin position="107"/>
        <end position="284"/>
    </location>
</feature>
<proteinExistence type="predicted"/>
<evidence type="ECO:0000313" key="11">
    <source>
        <dbReference type="EMBL" id="HHP05618.1"/>
    </source>
</evidence>
<evidence type="ECO:0000256" key="6">
    <source>
        <dbReference type="ARBA" id="ARBA00022840"/>
    </source>
</evidence>
<dbReference type="AlphaFoldDB" id="A0A7J3X8W2"/>
<evidence type="ECO:0000256" key="5">
    <source>
        <dbReference type="ARBA" id="ARBA00022777"/>
    </source>
</evidence>
<evidence type="ECO:0000256" key="9">
    <source>
        <dbReference type="ARBA" id="ARBA00044673"/>
    </source>
</evidence>
<dbReference type="EC" id="2.7.1.78" evidence="2"/>
<dbReference type="SUPFAM" id="SSF52540">
    <property type="entry name" value="P-loop containing nucleoside triphosphate hydrolases"/>
    <property type="match status" value="1"/>
</dbReference>
<comment type="cofactor">
    <cofactor evidence="1">
        <name>a divalent metal cation</name>
        <dbReference type="ChEBI" id="CHEBI:60240"/>
    </cofactor>
</comment>
<evidence type="ECO:0000256" key="3">
    <source>
        <dbReference type="ARBA" id="ARBA00022679"/>
    </source>
</evidence>
<evidence type="ECO:0000256" key="4">
    <source>
        <dbReference type="ARBA" id="ARBA00022741"/>
    </source>
</evidence>
<protein>
    <recommendedName>
        <fullName evidence="2">polynucleotide 5'-hydroxyl-kinase</fullName>
        <ecNumber evidence="2">2.7.1.78</ecNumber>
    </recommendedName>
</protein>
<dbReference type="GO" id="GO:0006396">
    <property type="term" value="P:RNA processing"/>
    <property type="evidence" value="ECO:0007669"/>
    <property type="project" value="InterPro"/>
</dbReference>
<dbReference type="Gene3D" id="3.40.50.300">
    <property type="entry name" value="P-loop containing nucleotide triphosphate hydrolases"/>
    <property type="match status" value="1"/>
</dbReference>
<keyword evidence="5" id="KW-0418">Kinase</keyword>
<keyword evidence="3" id="KW-0808">Transferase</keyword>
<dbReference type="InterPro" id="IPR045116">
    <property type="entry name" value="Clp1/Grc3"/>
</dbReference>
<comment type="caution">
    <text evidence="11">The sequence shown here is derived from an EMBL/GenBank/DDBJ whole genome shotgun (WGS) entry which is preliminary data.</text>
</comment>
<keyword evidence="4" id="KW-0547">Nucleotide-binding</keyword>
<comment type="function">
    <text evidence="7">Polynucleotide kinase that can phosphorylate the 5'-hydroxyl groups of both single-stranded RNA (ssRNA) and single-stranded DNA (ssDNA). Exhibits a strong preference for ssRNA.</text>
</comment>
<gene>
    <name evidence="11" type="ORF">ENM88_07755</name>
</gene>
<sequence>MEASCYKREPAMPAVEIPEGYTLIVEGPARVRVASGFIEVFGAEFPSESEVSVEPYRALPFYARELSKLEVEHGKFWFVRGSTVPSSWARAAEEIASTKPRRVVVVGDVDSGKTAFTTLLLNTLVKNGVRTGVVDADVGQKSIGPPASLGMGIASSQTASLCNVPFEDGFFIGSFTPAGLIHRSVVGSLLLAQRAERAGAETVLVDTAGWVREWGGRELKLAETLALQPDYVVFVGEKEEVSQVLRPISGFFSTVLVEPAHVLRQRSREERREYRRYLYKKWFMGASEVTLQLERTPVVYTALFNGVALSREEVERAEALLGVRISYAERTDNTLVVFSEDQPRATDLAKSVFSVSEVRVLTGVELLYNVVALTSREKLLEGLGVVTGFNSSRGELRVYTAAKQRGATALMLGNYKLNPVTFDEIIVERNPVLI</sequence>
<dbReference type="Pfam" id="PF16575">
    <property type="entry name" value="CLP1_P"/>
    <property type="match status" value="1"/>
</dbReference>
<evidence type="ECO:0000256" key="8">
    <source>
        <dbReference type="ARBA" id="ARBA00044641"/>
    </source>
</evidence>
<evidence type="ECO:0000259" key="10">
    <source>
        <dbReference type="Pfam" id="PF16575"/>
    </source>
</evidence>
<evidence type="ECO:0000256" key="2">
    <source>
        <dbReference type="ARBA" id="ARBA00012157"/>
    </source>
</evidence>
<keyword evidence="6" id="KW-0067">ATP-binding</keyword>
<dbReference type="EMBL" id="DRZM01000218">
    <property type="protein sequence ID" value="HHP05618.1"/>
    <property type="molecule type" value="Genomic_DNA"/>
</dbReference>
<dbReference type="InterPro" id="IPR027417">
    <property type="entry name" value="P-loop_NTPase"/>
</dbReference>
<comment type="catalytic activity">
    <reaction evidence="8">
        <text>a 5'-end dephospho-ribonucleoside-RNA + ATP = a 5'-end 5'-phospho-ribonucleoside-RNA + ADP + H(+)</text>
        <dbReference type="Rhea" id="RHEA:54580"/>
        <dbReference type="Rhea" id="RHEA-COMP:13936"/>
        <dbReference type="Rhea" id="RHEA-COMP:15179"/>
        <dbReference type="ChEBI" id="CHEBI:15378"/>
        <dbReference type="ChEBI" id="CHEBI:30616"/>
        <dbReference type="ChEBI" id="CHEBI:138282"/>
        <dbReference type="ChEBI" id="CHEBI:138284"/>
        <dbReference type="ChEBI" id="CHEBI:456216"/>
        <dbReference type="EC" id="2.7.1.78"/>
    </reaction>
</comment>
<dbReference type="GO" id="GO:0005524">
    <property type="term" value="F:ATP binding"/>
    <property type="evidence" value="ECO:0007669"/>
    <property type="project" value="UniProtKB-KW"/>
</dbReference>
<dbReference type="GO" id="GO:0051734">
    <property type="term" value="F:ATP-dependent polynucleotide 5'-hydroxyl-kinase activity"/>
    <property type="evidence" value="ECO:0007669"/>
    <property type="project" value="UniProtKB-EC"/>
</dbReference>
<dbReference type="PANTHER" id="PTHR12755:SF3">
    <property type="entry name" value="POLYNUCLEOTIDE 5'-HYDROXYL-KINASE NOL9"/>
    <property type="match status" value="1"/>
</dbReference>
<name>A0A7J3X8W2_THEPE</name>